<keyword evidence="1" id="KW-0812">Transmembrane</keyword>
<protein>
    <submittedName>
        <fullName evidence="2">Uncharacterized protein</fullName>
    </submittedName>
</protein>
<name>A0A955E210_UNCKA</name>
<gene>
    <name evidence="2" type="ORF">KDA10_03295</name>
</gene>
<feature type="transmembrane region" description="Helical" evidence="1">
    <location>
        <begin position="91"/>
        <end position="111"/>
    </location>
</feature>
<accession>A0A955E210</accession>
<sequence length="159" mass="17821">MLLTPHTFVGVALATSLQNPFIAVPLSFAMHLLGDKVPHWDFYSNSTKEERVKGWRPLAVMADLVTGVAVGLTFTYFVLWKQQNPDLALTIFLSGIASVLPDALEGPYIYMKSEPKLFSYMTKIQRRLQFQAPLPWGLLTQLLVIVFSSLIILKNLGLI</sequence>
<feature type="transmembrane region" description="Helical" evidence="1">
    <location>
        <begin position="58"/>
        <end position="79"/>
    </location>
</feature>
<reference evidence="2" key="2">
    <citation type="journal article" date="2021" name="Microbiome">
        <title>Successional dynamics and alternative stable states in a saline activated sludge microbial community over 9 years.</title>
        <authorList>
            <person name="Wang Y."/>
            <person name="Ye J."/>
            <person name="Ju F."/>
            <person name="Liu L."/>
            <person name="Boyd J.A."/>
            <person name="Deng Y."/>
            <person name="Parks D.H."/>
            <person name="Jiang X."/>
            <person name="Yin X."/>
            <person name="Woodcroft B.J."/>
            <person name="Tyson G.W."/>
            <person name="Hugenholtz P."/>
            <person name="Polz M.F."/>
            <person name="Zhang T."/>
        </authorList>
    </citation>
    <scope>NUCLEOTIDE SEQUENCE</scope>
    <source>
        <strain evidence="2">HKST-UBA80</strain>
    </source>
</reference>
<feature type="transmembrane region" description="Helical" evidence="1">
    <location>
        <begin position="132"/>
        <end position="153"/>
    </location>
</feature>
<dbReference type="AlphaFoldDB" id="A0A955E210"/>
<evidence type="ECO:0000256" key="1">
    <source>
        <dbReference type="SAM" id="Phobius"/>
    </source>
</evidence>
<dbReference type="Proteomes" id="UP000714817">
    <property type="component" value="Unassembled WGS sequence"/>
</dbReference>
<proteinExistence type="predicted"/>
<keyword evidence="1" id="KW-0472">Membrane</keyword>
<dbReference type="EMBL" id="JAGQNY010000012">
    <property type="protein sequence ID" value="MCA9302353.1"/>
    <property type="molecule type" value="Genomic_DNA"/>
</dbReference>
<keyword evidence="1" id="KW-1133">Transmembrane helix</keyword>
<comment type="caution">
    <text evidence="2">The sequence shown here is derived from an EMBL/GenBank/DDBJ whole genome shotgun (WGS) entry which is preliminary data.</text>
</comment>
<organism evidence="2 3">
    <name type="scientific">candidate division WWE3 bacterium</name>
    <dbReference type="NCBI Taxonomy" id="2053526"/>
    <lineage>
        <taxon>Bacteria</taxon>
        <taxon>Katanobacteria</taxon>
    </lineage>
</organism>
<evidence type="ECO:0000313" key="2">
    <source>
        <dbReference type="EMBL" id="MCA9302353.1"/>
    </source>
</evidence>
<evidence type="ECO:0000313" key="3">
    <source>
        <dbReference type="Proteomes" id="UP000714817"/>
    </source>
</evidence>
<reference evidence="2" key="1">
    <citation type="submission" date="2020-04" db="EMBL/GenBank/DDBJ databases">
        <authorList>
            <person name="Zhang T."/>
        </authorList>
    </citation>
    <scope>NUCLEOTIDE SEQUENCE</scope>
    <source>
        <strain evidence="2">HKST-UBA80</strain>
    </source>
</reference>